<evidence type="ECO:0000313" key="2">
    <source>
        <dbReference type="EMBL" id="KIP08047.1"/>
    </source>
</evidence>
<evidence type="ECO:0000313" key="3">
    <source>
        <dbReference type="Proteomes" id="UP000053257"/>
    </source>
</evidence>
<proteinExistence type="predicted"/>
<gene>
    <name evidence="2" type="ORF">PHLGIDRAFT_70102</name>
</gene>
<keyword evidence="3" id="KW-1185">Reference proteome</keyword>
<dbReference type="HOGENOM" id="CLU_084280_0_0_1"/>
<dbReference type="InterPro" id="IPR046528">
    <property type="entry name" value="DUF6593"/>
</dbReference>
<dbReference type="OrthoDB" id="3256331at2759"/>
<accession>A0A0C3S971</accession>
<name>A0A0C3S971_PHLG1</name>
<dbReference type="EMBL" id="KN840486">
    <property type="protein sequence ID" value="KIP08047.1"/>
    <property type="molecule type" value="Genomic_DNA"/>
</dbReference>
<feature type="domain" description="DUF6593" evidence="1">
    <location>
        <begin position="15"/>
        <end position="183"/>
    </location>
</feature>
<sequence>MSDYDDAITLAFTPDNPCNTTITSPLGDVLYSVVTEHTKKATYTQVRDAHDDVIGSLEWRDMLSDKVTVGNDKPVPYSDWMKKSLVPFKDQVVFSDDMGRKYKWQGTGPGRTITMYGPDDNFRAPIARYTRSYRKPDPGSEDDVSGRPSFIRTPGELALLPRALEIQDLVVVSLLFEEKQYRDKYSGGMGDGAIVGIMTSMGLGTAAAAGGW</sequence>
<organism evidence="2 3">
    <name type="scientific">Phlebiopsis gigantea (strain 11061_1 CR5-6)</name>
    <name type="common">White-rot fungus</name>
    <name type="synonym">Peniophora gigantea</name>
    <dbReference type="NCBI Taxonomy" id="745531"/>
    <lineage>
        <taxon>Eukaryota</taxon>
        <taxon>Fungi</taxon>
        <taxon>Dikarya</taxon>
        <taxon>Basidiomycota</taxon>
        <taxon>Agaricomycotina</taxon>
        <taxon>Agaricomycetes</taxon>
        <taxon>Polyporales</taxon>
        <taxon>Phanerochaetaceae</taxon>
        <taxon>Phlebiopsis</taxon>
    </lineage>
</organism>
<protein>
    <recommendedName>
        <fullName evidence="1">DUF6593 domain-containing protein</fullName>
    </recommendedName>
</protein>
<evidence type="ECO:0000259" key="1">
    <source>
        <dbReference type="Pfam" id="PF20236"/>
    </source>
</evidence>
<dbReference type="Pfam" id="PF20236">
    <property type="entry name" value="DUF6593"/>
    <property type="match status" value="1"/>
</dbReference>
<dbReference type="AlphaFoldDB" id="A0A0C3S971"/>
<dbReference type="Proteomes" id="UP000053257">
    <property type="component" value="Unassembled WGS sequence"/>
</dbReference>
<reference evidence="2 3" key="1">
    <citation type="journal article" date="2014" name="PLoS Genet.">
        <title>Analysis of the Phlebiopsis gigantea genome, transcriptome and secretome provides insight into its pioneer colonization strategies of wood.</title>
        <authorList>
            <person name="Hori C."/>
            <person name="Ishida T."/>
            <person name="Igarashi K."/>
            <person name="Samejima M."/>
            <person name="Suzuki H."/>
            <person name="Master E."/>
            <person name="Ferreira P."/>
            <person name="Ruiz-Duenas F.J."/>
            <person name="Held B."/>
            <person name="Canessa P."/>
            <person name="Larrondo L.F."/>
            <person name="Schmoll M."/>
            <person name="Druzhinina I.S."/>
            <person name="Kubicek C.P."/>
            <person name="Gaskell J.A."/>
            <person name="Kersten P."/>
            <person name="St John F."/>
            <person name="Glasner J."/>
            <person name="Sabat G."/>
            <person name="Splinter BonDurant S."/>
            <person name="Syed K."/>
            <person name="Yadav J."/>
            <person name="Mgbeahuruike A.C."/>
            <person name="Kovalchuk A."/>
            <person name="Asiegbu F.O."/>
            <person name="Lackner G."/>
            <person name="Hoffmeister D."/>
            <person name="Rencoret J."/>
            <person name="Gutierrez A."/>
            <person name="Sun H."/>
            <person name="Lindquist E."/>
            <person name="Barry K."/>
            <person name="Riley R."/>
            <person name="Grigoriev I.V."/>
            <person name="Henrissat B."/>
            <person name="Kues U."/>
            <person name="Berka R.M."/>
            <person name="Martinez A.T."/>
            <person name="Covert S.F."/>
            <person name="Blanchette R.A."/>
            <person name="Cullen D."/>
        </authorList>
    </citation>
    <scope>NUCLEOTIDE SEQUENCE [LARGE SCALE GENOMIC DNA]</scope>
    <source>
        <strain evidence="2 3">11061_1 CR5-6</strain>
    </source>
</reference>